<dbReference type="Pfam" id="PF12840">
    <property type="entry name" value="HTH_20"/>
    <property type="match status" value="1"/>
</dbReference>
<dbReference type="Proteomes" id="UP000183975">
    <property type="component" value="Unassembled WGS sequence"/>
</dbReference>
<sequence length="184" mass="20953">MGSKNLNEKIMECISNPAKSRLLIEIMRRGEVTAKYLAEKCSDIPQTTLYRNLKRMTDDGLLKIVNETPIRGTVEKTYALTFDPSDPPSVLGENSGAIYMQMFFQYFLTFAKIFQEYCDTPGIDIKRDRSGLSLSHVYLTDEELEKVVSDIAQILYPLQDNKPEPGRRLRTVGLIISPEHKADE</sequence>
<protein>
    <submittedName>
        <fullName evidence="1">Helix-turn-helix domain-containing protein</fullName>
    </submittedName>
</protein>
<dbReference type="InterPro" id="IPR036388">
    <property type="entry name" value="WH-like_DNA-bd_sf"/>
</dbReference>
<organism evidence="1 2">
    <name type="scientific">Anaerotignum lactatifermentans DSM 14214</name>
    <dbReference type="NCBI Taxonomy" id="1121323"/>
    <lineage>
        <taxon>Bacteria</taxon>
        <taxon>Bacillati</taxon>
        <taxon>Bacillota</taxon>
        <taxon>Clostridia</taxon>
        <taxon>Lachnospirales</taxon>
        <taxon>Anaerotignaceae</taxon>
        <taxon>Anaerotignum</taxon>
    </lineage>
</organism>
<dbReference type="Gene3D" id="6.10.140.2180">
    <property type="match status" value="1"/>
</dbReference>
<dbReference type="RefSeq" id="WP_227604675.1">
    <property type="nucleotide sequence ID" value="NZ_FRAH01000008.1"/>
</dbReference>
<name>A0A1M6MXL1_9FIRM</name>
<evidence type="ECO:0000313" key="2">
    <source>
        <dbReference type="Proteomes" id="UP000183975"/>
    </source>
</evidence>
<gene>
    <name evidence="1" type="ORF">SAMN02745138_00713</name>
</gene>
<dbReference type="EMBL" id="FRAH01000008">
    <property type="protein sequence ID" value="SHJ88218.1"/>
    <property type="molecule type" value="Genomic_DNA"/>
</dbReference>
<accession>A0A1M6MXL1</accession>
<evidence type="ECO:0000313" key="1">
    <source>
        <dbReference type="EMBL" id="SHJ88218.1"/>
    </source>
</evidence>
<keyword evidence="2" id="KW-1185">Reference proteome</keyword>
<reference evidence="1 2" key="1">
    <citation type="submission" date="2016-11" db="EMBL/GenBank/DDBJ databases">
        <authorList>
            <person name="Jaros S."/>
            <person name="Januszkiewicz K."/>
            <person name="Wedrychowicz H."/>
        </authorList>
    </citation>
    <scope>NUCLEOTIDE SEQUENCE [LARGE SCALE GENOMIC DNA]</scope>
    <source>
        <strain evidence="1 2">DSM 14214</strain>
    </source>
</reference>
<dbReference type="AlphaFoldDB" id="A0A1M6MXL1"/>
<dbReference type="SUPFAM" id="SSF46785">
    <property type="entry name" value="Winged helix' DNA-binding domain"/>
    <property type="match status" value="1"/>
</dbReference>
<dbReference type="InterPro" id="IPR036390">
    <property type="entry name" value="WH_DNA-bd_sf"/>
</dbReference>
<dbReference type="Gene3D" id="1.10.10.10">
    <property type="entry name" value="Winged helix-like DNA-binding domain superfamily/Winged helix DNA-binding domain"/>
    <property type="match status" value="1"/>
</dbReference>
<proteinExistence type="predicted"/>